<keyword evidence="4" id="KW-1185">Reference proteome</keyword>
<feature type="signal peptide" evidence="1">
    <location>
        <begin position="1"/>
        <end position="22"/>
    </location>
</feature>
<organism evidence="3 4">
    <name type="scientific">Candidatus Nitrospira inopinata</name>
    <dbReference type="NCBI Taxonomy" id="1715989"/>
    <lineage>
        <taxon>Bacteria</taxon>
        <taxon>Pseudomonadati</taxon>
        <taxon>Nitrospirota</taxon>
        <taxon>Nitrospiria</taxon>
        <taxon>Nitrospirales</taxon>
        <taxon>Nitrospiraceae</taxon>
        <taxon>Nitrospira</taxon>
    </lineage>
</organism>
<reference evidence="4" key="1">
    <citation type="submission" date="2015-09" db="EMBL/GenBank/DDBJ databases">
        <authorList>
            <person name="Daims H."/>
        </authorList>
    </citation>
    <scope>NUCLEOTIDE SEQUENCE [LARGE SCALE GENOMIC DNA]</scope>
</reference>
<dbReference type="InterPro" id="IPR012938">
    <property type="entry name" value="Glc/Sorbosone_DH"/>
</dbReference>
<evidence type="ECO:0000259" key="2">
    <source>
        <dbReference type="Pfam" id="PF07995"/>
    </source>
</evidence>
<dbReference type="InterPro" id="IPR011042">
    <property type="entry name" value="6-blade_b-propeller_TolB-like"/>
</dbReference>
<dbReference type="PANTHER" id="PTHR19328">
    <property type="entry name" value="HEDGEHOG-INTERACTING PROTEIN"/>
    <property type="match status" value="1"/>
</dbReference>
<gene>
    <name evidence="3" type="ORF">NITINOP_0916</name>
</gene>
<dbReference type="KEGG" id="nio:NITINOP_0916"/>
<feature type="domain" description="Glucose/Sorbosone dehydrogenase" evidence="2">
    <location>
        <begin position="60"/>
        <end position="392"/>
    </location>
</feature>
<dbReference type="AlphaFoldDB" id="A0A0S4KN68"/>
<sequence>MVRLSSLMLTFSLNLMIGMATGCGGTTDLPQQLPPNNTVTLQLVTDRLSFPVFMTAPPGDNTRLFVVEKEGLIRIVTVNGGGILPTPFLDLRVDLRGQISTSGEQGLLGLAFDPGYSTNGNLYIFYTNPSGNLIIARLQRRAGDPNLANPASLTILQTIEHTTHTNHNGGMLAFGPDRCLYAGTGDGGGSGDPDNNGQRLTTKLGKLLRLDPRTGGACTNEGVNPFVLSEGVPEIWSLGLRNPWRFSFDRATGDLYIADVGQNRREEINVSPAPLAGRQANYGWRVMEGLLCFNPLVNCDQSGLTLPVLDYPHTDGACSVIGGYVYRGAAMPALWGTYFYADYCAGFVRSFRFVNNQVTNQADWPLLHRNGITSFGEDAQGELYLMTQGGSLYKLVPN</sequence>
<protein>
    <recommendedName>
        <fullName evidence="2">Glucose/Sorbosone dehydrogenase domain-containing protein</fullName>
    </recommendedName>
</protein>
<keyword evidence="1" id="KW-0732">Signal</keyword>
<dbReference type="InterPro" id="IPR011041">
    <property type="entry name" value="Quinoprot_gluc/sorb_DH_b-prop"/>
</dbReference>
<evidence type="ECO:0000313" key="3">
    <source>
        <dbReference type="EMBL" id="CUQ65891.1"/>
    </source>
</evidence>
<proteinExistence type="predicted"/>
<dbReference type="PROSITE" id="PS51257">
    <property type="entry name" value="PROKAR_LIPOPROTEIN"/>
    <property type="match status" value="1"/>
</dbReference>
<dbReference type="Gene3D" id="2.120.10.30">
    <property type="entry name" value="TolB, C-terminal domain"/>
    <property type="match status" value="1"/>
</dbReference>
<feature type="chain" id="PRO_5006623430" description="Glucose/Sorbosone dehydrogenase domain-containing protein" evidence="1">
    <location>
        <begin position="23"/>
        <end position="398"/>
    </location>
</feature>
<evidence type="ECO:0000256" key="1">
    <source>
        <dbReference type="SAM" id="SignalP"/>
    </source>
</evidence>
<accession>A0A0S4KN68</accession>
<dbReference type="EMBL" id="LN885086">
    <property type="protein sequence ID" value="CUQ65891.1"/>
    <property type="molecule type" value="Genomic_DNA"/>
</dbReference>
<dbReference type="RefSeq" id="WP_158023206.1">
    <property type="nucleotide sequence ID" value="NZ_LN885086.1"/>
</dbReference>
<evidence type="ECO:0000313" key="4">
    <source>
        <dbReference type="Proteomes" id="UP000066284"/>
    </source>
</evidence>
<dbReference type="PANTHER" id="PTHR19328:SF75">
    <property type="entry name" value="ALDOSE SUGAR DEHYDROGENASE YLII"/>
    <property type="match status" value="1"/>
</dbReference>
<dbReference type="Pfam" id="PF07995">
    <property type="entry name" value="GSDH"/>
    <property type="match status" value="1"/>
</dbReference>
<name>A0A0S4KN68_9BACT</name>
<dbReference type="Proteomes" id="UP000066284">
    <property type="component" value="Chromosome 1"/>
</dbReference>
<dbReference type="SUPFAM" id="SSF50952">
    <property type="entry name" value="Soluble quinoprotein glucose dehydrogenase"/>
    <property type="match status" value="1"/>
</dbReference>
<dbReference type="STRING" id="1715989.NITINOP_0916"/>
<dbReference type="OrthoDB" id="9770043at2"/>